<sequence>MTTPFLFYIYKFAPSEATEWKTIFGTIHSGGFGSVQMYMHALFTKIIFVMLTGIWFLTSQNWWKYAILVPLTLFLFQLSGVVNAKMEYIDEFDFWYSLPVVLPILFFLIYISYIISKKRTGYDDLKDDVDREIKKILSDDL</sequence>
<protein>
    <submittedName>
        <fullName evidence="2">Uncharacterized protein</fullName>
    </submittedName>
</protein>
<keyword evidence="1" id="KW-0472">Membrane</keyword>
<gene>
    <name evidence="2" type="ORF">KXJ69_13175</name>
</gene>
<keyword evidence="1" id="KW-1133">Transmembrane helix</keyword>
<dbReference type="AlphaFoldDB" id="A0A9X1K129"/>
<keyword evidence="1" id="KW-0812">Transmembrane</keyword>
<comment type="caution">
    <text evidence="2">The sequence shown here is derived from an EMBL/GenBank/DDBJ whole genome shotgun (WGS) entry which is preliminary data.</text>
</comment>
<dbReference type="Proteomes" id="UP001138686">
    <property type="component" value="Unassembled WGS sequence"/>
</dbReference>
<organism evidence="2 3">
    <name type="scientific">Halomarinibacterium sedimenti</name>
    <dbReference type="NCBI Taxonomy" id="2857106"/>
    <lineage>
        <taxon>Bacteria</taxon>
        <taxon>Pseudomonadati</taxon>
        <taxon>Bacteroidota</taxon>
        <taxon>Flavobacteriia</taxon>
        <taxon>Flavobacteriales</taxon>
        <taxon>Flavobacteriaceae</taxon>
        <taxon>Halomarinibacterium</taxon>
    </lineage>
</organism>
<keyword evidence="3" id="KW-1185">Reference proteome</keyword>
<dbReference type="EMBL" id="JAHWDP010000008">
    <property type="protein sequence ID" value="MBW2939061.1"/>
    <property type="molecule type" value="Genomic_DNA"/>
</dbReference>
<accession>A0A9X1K129</accession>
<dbReference type="RefSeq" id="WP_219053588.1">
    <property type="nucleotide sequence ID" value="NZ_JAHWDP010000008.1"/>
</dbReference>
<feature type="transmembrane region" description="Helical" evidence="1">
    <location>
        <begin position="94"/>
        <end position="116"/>
    </location>
</feature>
<reference evidence="2" key="1">
    <citation type="submission" date="2021-07" db="EMBL/GenBank/DDBJ databases">
        <title>Aureisphaera sp. CAU 1614 isolated from sea sediment.</title>
        <authorList>
            <person name="Kim W."/>
        </authorList>
    </citation>
    <scope>NUCLEOTIDE SEQUENCE</scope>
    <source>
        <strain evidence="2">CAU 1614</strain>
    </source>
</reference>
<evidence type="ECO:0000256" key="1">
    <source>
        <dbReference type="SAM" id="Phobius"/>
    </source>
</evidence>
<proteinExistence type="predicted"/>
<feature type="transmembrane region" description="Helical" evidence="1">
    <location>
        <begin position="37"/>
        <end position="58"/>
    </location>
</feature>
<name>A0A9X1K129_9FLAO</name>
<feature type="transmembrane region" description="Helical" evidence="1">
    <location>
        <begin position="65"/>
        <end position="82"/>
    </location>
</feature>
<evidence type="ECO:0000313" key="2">
    <source>
        <dbReference type="EMBL" id="MBW2939061.1"/>
    </source>
</evidence>
<evidence type="ECO:0000313" key="3">
    <source>
        <dbReference type="Proteomes" id="UP001138686"/>
    </source>
</evidence>